<dbReference type="Gene3D" id="3.40.50.12780">
    <property type="entry name" value="N-terminal domain of ligase-like"/>
    <property type="match status" value="1"/>
</dbReference>
<dbReference type="SUPFAM" id="SSF56801">
    <property type="entry name" value="Acetyl-CoA synthetase-like"/>
    <property type="match status" value="1"/>
</dbReference>
<sequence>MTRFSDVIPQSMEVTAVCGAREQIRSLVLSGETFDQPAQELRELQLEAAREAFTAQREQIPLLRTRAEENGVHEITSPDDLVPLLFSHTSYKSYPLSLLTAGRWDRLLHWYTTVSVVERGDVDMDGVRDIDEWTDRITAAGHRPYITSGTSGKVSFLNCDASDLDFLHDILEHLTCWPDPLPPKPTRRGYLLAPASGPMRSIDGYRWHAEVFARPGETRLLTQDPMRVSELMSSALLRRRIAEGTATPQEISSFETVSESREQELGAAMDRIVDDIATHRDEPLLIAGMNNQQFTLIQALRARGVAAGSLHPDTLVLSGGGNKGRALPDDYQERFAAFYAGVRRVRSYGMTELQGSCLACEKGDYHVPPWVIPLVLDEAGEKLLNTEQGVVEGRFAFLDVSLQGRWGGLISGDRVFVNFSPCACGRPGPTVLPDIQRYGDLGGDDKITCAATLDSYVRGMIHG</sequence>
<dbReference type="AlphaFoldDB" id="A0AAU2AGX3"/>
<gene>
    <name evidence="1" type="ORF">OHA22_49140</name>
</gene>
<proteinExistence type="predicted"/>
<organism evidence="1">
    <name type="scientific">Streptomyces sp. NBC_00093</name>
    <dbReference type="NCBI Taxonomy" id="2975649"/>
    <lineage>
        <taxon>Bacteria</taxon>
        <taxon>Bacillati</taxon>
        <taxon>Actinomycetota</taxon>
        <taxon>Actinomycetes</taxon>
        <taxon>Kitasatosporales</taxon>
        <taxon>Streptomycetaceae</taxon>
        <taxon>Streptomyces</taxon>
    </lineage>
</organism>
<dbReference type="EMBL" id="CP108222">
    <property type="protein sequence ID" value="WTT22965.1"/>
    <property type="molecule type" value="Genomic_DNA"/>
</dbReference>
<dbReference type="InterPro" id="IPR042099">
    <property type="entry name" value="ANL_N_sf"/>
</dbReference>
<name>A0AAU2AGX3_9ACTN</name>
<protein>
    <submittedName>
        <fullName evidence="1">Uncharacterized protein</fullName>
    </submittedName>
</protein>
<reference evidence="1" key="1">
    <citation type="submission" date="2022-10" db="EMBL/GenBank/DDBJ databases">
        <title>The complete genomes of actinobacterial strains from the NBC collection.</title>
        <authorList>
            <person name="Joergensen T.S."/>
            <person name="Alvarez Arevalo M."/>
            <person name="Sterndorff E.B."/>
            <person name="Faurdal D."/>
            <person name="Vuksanovic O."/>
            <person name="Mourched A.-S."/>
            <person name="Charusanti P."/>
            <person name="Shaw S."/>
            <person name="Blin K."/>
            <person name="Weber T."/>
        </authorList>
    </citation>
    <scope>NUCLEOTIDE SEQUENCE</scope>
    <source>
        <strain evidence="1">NBC_00093</strain>
    </source>
</reference>
<evidence type="ECO:0000313" key="1">
    <source>
        <dbReference type="EMBL" id="WTT22965.1"/>
    </source>
</evidence>
<accession>A0AAU2AGX3</accession>